<dbReference type="InterPro" id="IPR001537">
    <property type="entry name" value="SpoU_MeTrfase"/>
</dbReference>
<feature type="domain" description="RNA 2-O ribose methyltransferase substrate binding" evidence="7">
    <location>
        <begin position="5"/>
        <end position="81"/>
    </location>
</feature>
<evidence type="ECO:0000313" key="9">
    <source>
        <dbReference type="Proteomes" id="UP001064632"/>
    </source>
</evidence>
<dbReference type="SUPFAM" id="SSF55315">
    <property type="entry name" value="L30e-like"/>
    <property type="match status" value="1"/>
</dbReference>
<dbReference type="PANTHER" id="PTHR46429:SF1">
    <property type="entry name" value="23S RRNA (GUANOSINE-2'-O-)-METHYLTRANSFERASE RLMB"/>
    <property type="match status" value="1"/>
</dbReference>
<dbReference type="Gene3D" id="3.40.1280.10">
    <property type="match status" value="1"/>
</dbReference>
<evidence type="ECO:0000259" key="7">
    <source>
        <dbReference type="SMART" id="SM00967"/>
    </source>
</evidence>
<organism evidence="8 9">
    <name type="scientific">Tahibacter amnicola</name>
    <dbReference type="NCBI Taxonomy" id="2976241"/>
    <lineage>
        <taxon>Bacteria</taxon>
        <taxon>Pseudomonadati</taxon>
        <taxon>Pseudomonadota</taxon>
        <taxon>Gammaproteobacteria</taxon>
        <taxon>Lysobacterales</taxon>
        <taxon>Rhodanobacteraceae</taxon>
        <taxon>Tahibacter</taxon>
    </lineage>
</organism>
<feature type="binding site" evidence="6">
    <location>
        <position position="198"/>
    </location>
    <ligand>
        <name>S-adenosyl-L-methionine</name>
        <dbReference type="ChEBI" id="CHEBI:59789"/>
    </ligand>
</feature>
<comment type="similarity">
    <text evidence="6">Belongs to the class IV-like SAM-binding methyltransferase superfamily. RNA methyltransferase TrmH family. RlmB subfamily.</text>
</comment>
<feature type="binding site" evidence="6">
    <location>
        <position position="218"/>
    </location>
    <ligand>
        <name>S-adenosyl-L-methionine</name>
        <dbReference type="ChEBI" id="CHEBI:59789"/>
    </ligand>
</feature>
<keyword evidence="4 6" id="KW-0808">Transferase</keyword>
<dbReference type="CDD" id="cd18103">
    <property type="entry name" value="SpoU-like_RlmB"/>
    <property type="match status" value="1"/>
</dbReference>
<dbReference type="Proteomes" id="UP001064632">
    <property type="component" value="Chromosome"/>
</dbReference>
<reference evidence="8" key="1">
    <citation type="submission" date="2022-09" db="EMBL/GenBank/DDBJ databases">
        <title>Tahibacter sp. nov., isolated from a fresh water.</title>
        <authorList>
            <person name="Baek J.H."/>
            <person name="Lee J.K."/>
            <person name="Kim J.M."/>
            <person name="Jeon C.O."/>
        </authorList>
    </citation>
    <scope>NUCLEOTIDE SEQUENCE</scope>
    <source>
        <strain evidence="8">W38</strain>
    </source>
</reference>
<proteinExistence type="inferred from homology"/>
<dbReference type="Pfam" id="PF00588">
    <property type="entry name" value="SpoU_methylase"/>
    <property type="match status" value="1"/>
</dbReference>
<dbReference type="NCBIfam" id="TIGR00186">
    <property type="entry name" value="rRNA_methyl_3"/>
    <property type="match status" value="1"/>
</dbReference>
<gene>
    <name evidence="6 8" type="primary">rlmB</name>
    <name evidence="8" type="ORF">N4264_09400</name>
</gene>
<evidence type="ECO:0000256" key="6">
    <source>
        <dbReference type="HAMAP-Rule" id="MF_01887"/>
    </source>
</evidence>
<dbReference type="HAMAP" id="MF_01887">
    <property type="entry name" value="23SrRNA_methyltr_B"/>
    <property type="match status" value="1"/>
</dbReference>
<dbReference type="SUPFAM" id="SSF75217">
    <property type="entry name" value="alpha/beta knot"/>
    <property type="match status" value="1"/>
</dbReference>
<sequence>MSHELLIGINSVEAALSHDPGNIVELFIETGTTNARLKELSERARDLGVKPHGRTRELLDRMTGGARHQGVVAQYRAAPKRTEADLKELVEAAGRDALILVLDGVTDPHNLGACLRSAEAAGATAVVVTKDKAVGITPTVRRASAGAADRVPFIQATNLARTLRSLKDLGLWLVGLAGDSDEDFYKTDLRGPIALVIGSEGEGMRRLTREQCDFVTRIPMRGAVESLNVSVATGVTLFEVLRQRGVTPAKS</sequence>
<comment type="catalytic activity">
    <reaction evidence="6">
        <text>guanosine(2251) in 23S rRNA + S-adenosyl-L-methionine = 2'-O-methylguanosine(2251) in 23S rRNA + S-adenosyl-L-homocysteine + H(+)</text>
        <dbReference type="Rhea" id="RHEA:24140"/>
        <dbReference type="Rhea" id="RHEA-COMP:10239"/>
        <dbReference type="Rhea" id="RHEA-COMP:10241"/>
        <dbReference type="ChEBI" id="CHEBI:15378"/>
        <dbReference type="ChEBI" id="CHEBI:57856"/>
        <dbReference type="ChEBI" id="CHEBI:59789"/>
        <dbReference type="ChEBI" id="CHEBI:74269"/>
        <dbReference type="ChEBI" id="CHEBI:74445"/>
        <dbReference type="EC" id="2.1.1.185"/>
    </reaction>
</comment>
<dbReference type="PANTHER" id="PTHR46429">
    <property type="entry name" value="23S RRNA (GUANOSINE-2'-O-)-METHYLTRANSFERASE RLMB"/>
    <property type="match status" value="1"/>
</dbReference>
<comment type="function">
    <text evidence="6">Specifically methylates the ribose of guanosine 2251 in 23S rRNA.</text>
</comment>
<protein>
    <recommendedName>
        <fullName evidence="6">23S rRNA (guanosine-2'-O-)-methyltransferase RlmB</fullName>
        <ecNumber evidence="6">2.1.1.185</ecNumber>
    </recommendedName>
    <alternativeName>
        <fullName evidence="6">23S rRNA (guanosine2251 2'-O)-methyltransferase</fullName>
    </alternativeName>
    <alternativeName>
        <fullName evidence="6">23S rRNA Gm2251 2'-O-methyltransferase</fullName>
    </alternativeName>
</protein>
<dbReference type="EMBL" id="CP104694">
    <property type="protein sequence ID" value="UXI69820.1"/>
    <property type="molecule type" value="Genomic_DNA"/>
</dbReference>
<dbReference type="InterPro" id="IPR029028">
    <property type="entry name" value="Alpha/beta_knot_MTases"/>
</dbReference>
<dbReference type="InterPro" id="IPR024915">
    <property type="entry name" value="23S_rRNA_MeTrfase_RlmB"/>
</dbReference>
<keyword evidence="9" id="KW-1185">Reference proteome</keyword>
<keyword evidence="3 6" id="KW-0489">Methyltransferase</keyword>
<evidence type="ECO:0000256" key="3">
    <source>
        <dbReference type="ARBA" id="ARBA00022603"/>
    </source>
</evidence>
<dbReference type="EC" id="2.1.1.185" evidence="6"/>
<dbReference type="RefSeq" id="WP_261696773.1">
    <property type="nucleotide sequence ID" value="NZ_CP104694.1"/>
</dbReference>
<evidence type="ECO:0000256" key="2">
    <source>
        <dbReference type="ARBA" id="ARBA00022552"/>
    </source>
</evidence>
<evidence type="ECO:0000256" key="4">
    <source>
        <dbReference type="ARBA" id="ARBA00022679"/>
    </source>
</evidence>
<feature type="binding site" evidence="6">
    <location>
        <position position="227"/>
    </location>
    <ligand>
        <name>S-adenosyl-L-methionine</name>
        <dbReference type="ChEBI" id="CHEBI:59789"/>
    </ligand>
</feature>
<dbReference type="InterPro" id="IPR029064">
    <property type="entry name" value="Ribosomal_eL30-like_sf"/>
</dbReference>
<evidence type="ECO:0000256" key="1">
    <source>
        <dbReference type="ARBA" id="ARBA00022490"/>
    </source>
</evidence>
<dbReference type="Pfam" id="PF08032">
    <property type="entry name" value="SpoU_sub_bind"/>
    <property type="match status" value="1"/>
</dbReference>
<comment type="subcellular location">
    <subcellularLocation>
        <location evidence="6">Cytoplasm</location>
    </subcellularLocation>
</comment>
<evidence type="ECO:0000313" key="8">
    <source>
        <dbReference type="EMBL" id="UXI69820.1"/>
    </source>
</evidence>
<dbReference type="Gene3D" id="3.30.1330.30">
    <property type="match status" value="1"/>
</dbReference>
<dbReference type="InterPro" id="IPR013123">
    <property type="entry name" value="SpoU_subst-bd"/>
</dbReference>
<dbReference type="InterPro" id="IPR029026">
    <property type="entry name" value="tRNA_m1G_MTases_N"/>
</dbReference>
<keyword evidence="1 6" id="KW-0963">Cytoplasm</keyword>
<evidence type="ECO:0000256" key="5">
    <source>
        <dbReference type="ARBA" id="ARBA00022691"/>
    </source>
</evidence>
<keyword evidence="5 6" id="KW-0949">S-adenosyl-L-methionine</keyword>
<accession>A0ABY6BN60</accession>
<keyword evidence="2 6" id="KW-0698">rRNA processing</keyword>
<name>A0ABY6BN60_9GAMM</name>
<dbReference type="InterPro" id="IPR004441">
    <property type="entry name" value="rRNA_MeTrfase_TrmH"/>
</dbReference>
<dbReference type="SMART" id="SM00967">
    <property type="entry name" value="SpoU_sub_bind"/>
    <property type="match status" value="1"/>
</dbReference>